<dbReference type="AlphaFoldDB" id="D4J988"/>
<reference evidence="2 3" key="2">
    <citation type="submission" date="2010-03" db="EMBL/GenBank/DDBJ databases">
        <authorList>
            <person name="Pajon A."/>
        </authorList>
    </citation>
    <scope>NUCLEOTIDE SEQUENCE [LARGE SCALE GENOMIC DNA]</scope>
    <source>
        <strain evidence="2 3">GD/7</strain>
    </source>
</reference>
<dbReference type="Proteomes" id="UP000008798">
    <property type="component" value="Chromosome"/>
</dbReference>
<evidence type="ECO:0000313" key="3">
    <source>
        <dbReference type="Proteomes" id="UP000008798"/>
    </source>
</evidence>
<dbReference type="Pfam" id="PF01797">
    <property type="entry name" value="Y1_Tnp"/>
    <property type="match status" value="1"/>
</dbReference>
<dbReference type="EMBL" id="FP929038">
    <property type="protein sequence ID" value="CBK80909.1"/>
    <property type="molecule type" value="Genomic_DNA"/>
</dbReference>
<dbReference type="PANTHER" id="PTHR33360:SF2">
    <property type="entry name" value="TRANSPOSASE FOR INSERTION SEQUENCE ELEMENT IS200"/>
    <property type="match status" value="1"/>
</dbReference>
<dbReference type="PANTHER" id="PTHR33360">
    <property type="entry name" value="TRANSPOSASE FOR INSERTION SEQUENCE ELEMENT IS200"/>
    <property type="match status" value="1"/>
</dbReference>
<reference evidence="2 3" key="1">
    <citation type="submission" date="2010-03" db="EMBL/GenBank/DDBJ databases">
        <title>The genome sequence of Coprococcus catus GD/7.</title>
        <authorList>
            <consortium name="metaHIT consortium -- http://www.metahit.eu/"/>
            <person name="Pajon A."/>
            <person name="Turner K."/>
            <person name="Parkhill J."/>
            <person name="Duncan S."/>
            <person name="Flint H."/>
        </authorList>
    </citation>
    <scope>NUCLEOTIDE SEQUENCE [LARGE SCALE GENOMIC DNA]</scope>
    <source>
        <strain evidence="2 3">GD/7</strain>
    </source>
</reference>
<dbReference type="STRING" id="717962.CC1_22200"/>
<sequence>MEDYIRTRHSVYLLTYHMIFVTKWRKPVITDEIGDFMTATARRLCTGYGGELISAETDTDHIHLLVSLPPSKNLTDIIRSLKTQLSKEVHAKPEYDKVIKKYIYGDAPLWSPSYFVATTGSVSLETVKEYIEAQRTDEHRRKYEKRSKYWNSWPK</sequence>
<dbReference type="HOGENOM" id="CLU_101320_2_0_9"/>
<dbReference type="KEGG" id="cct:CC1_22200"/>
<dbReference type="Gene3D" id="3.30.70.1290">
    <property type="entry name" value="Transposase IS200-like"/>
    <property type="match status" value="1"/>
</dbReference>
<name>D4J988_9FIRM</name>
<accession>D4J988</accession>
<feature type="domain" description="Transposase IS200-like" evidence="1">
    <location>
        <begin position="11"/>
        <end position="134"/>
    </location>
</feature>
<evidence type="ECO:0000259" key="1">
    <source>
        <dbReference type="SMART" id="SM01321"/>
    </source>
</evidence>
<gene>
    <name evidence="2" type="ORF">CC1_22200</name>
</gene>
<dbReference type="GO" id="GO:0004803">
    <property type="term" value="F:transposase activity"/>
    <property type="evidence" value="ECO:0007669"/>
    <property type="project" value="InterPro"/>
</dbReference>
<dbReference type="RefSeq" id="WP_015514477.1">
    <property type="nucleotide sequence ID" value="NC_021009.1"/>
</dbReference>
<protein>
    <submittedName>
        <fullName evidence="2">Transposase and inactivated derivatives</fullName>
    </submittedName>
</protein>
<dbReference type="NCBIfam" id="NF033573">
    <property type="entry name" value="transpos_IS200"/>
    <property type="match status" value="1"/>
</dbReference>
<dbReference type="InterPro" id="IPR002686">
    <property type="entry name" value="Transposase_17"/>
</dbReference>
<dbReference type="GO" id="GO:0003677">
    <property type="term" value="F:DNA binding"/>
    <property type="evidence" value="ECO:0007669"/>
    <property type="project" value="InterPro"/>
</dbReference>
<dbReference type="SMART" id="SM01321">
    <property type="entry name" value="Y1_Tnp"/>
    <property type="match status" value="1"/>
</dbReference>
<dbReference type="PATRIC" id="fig|717962.3.peg.2128"/>
<dbReference type="GO" id="GO:0006313">
    <property type="term" value="P:DNA transposition"/>
    <property type="evidence" value="ECO:0007669"/>
    <property type="project" value="InterPro"/>
</dbReference>
<dbReference type="SUPFAM" id="SSF143422">
    <property type="entry name" value="Transposase IS200-like"/>
    <property type="match status" value="1"/>
</dbReference>
<dbReference type="InterPro" id="IPR036515">
    <property type="entry name" value="Transposase_17_sf"/>
</dbReference>
<proteinExistence type="predicted"/>
<evidence type="ECO:0000313" key="2">
    <source>
        <dbReference type="EMBL" id="CBK80909.1"/>
    </source>
</evidence>
<organism evidence="2 3">
    <name type="scientific">Coprococcus catus GD/7</name>
    <dbReference type="NCBI Taxonomy" id="717962"/>
    <lineage>
        <taxon>Bacteria</taxon>
        <taxon>Bacillati</taxon>
        <taxon>Bacillota</taxon>
        <taxon>Clostridia</taxon>
        <taxon>Lachnospirales</taxon>
        <taxon>Lachnospiraceae</taxon>
        <taxon>Coprococcus</taxon>
    </lineage>
</organism>